<dbReference type="InterPro" id="IPR036034">
    <property type="entry name" value="PDZ_sf"/>
</dbReference>
<dbReference type="SUPFAM" id="SSF50156">
    <property type="entry name" value="PDZ domain-like"/>
    <property type="match status" value="1"/>
</dbReference>
<reference evidence="10" key="1">
    <citation type="submission" date="2016-11" db="EMBL/GenBank/DDBJ databases">
        <authorList>
            <person name="Varghese N."/>
            <person name="Submissions S."/>
        </authorList>
    </citation>
    <scope>NUCLEOTIDE SEQUENCE [LARGE SCALE GENOMIC DNA]</scope>
    <source>
        <strain evidence="10">DSM 15285</strain>
    </source>
</reference>
<dbReference type="InterPro" id="IPR001478">
    <property type="entry name" value="PDZ"/>
</dbReference>
<dbReference type="InterPro" id="IPR036365">
    <property type="entry name" value="PGBD-like_sf"/>
</dbReference>
<dbReference type="InterPro" id="IPR004447">
    <property type="entry name" value="Peptidase_S41A"/>
</dbReference>
<dbReference type="InterPro" id="IPR005151">
    <property type="entry name" value="Tail-specific_protease"/>
</dbReference>
<dbReference type="Gene3D" id="3.30.750.44">
    <property type="match status" value="1"/>
</dbReference>
<dbReference type="PANTHER" id="PTHR32060:SF30">
    <property type="entry name" value="CARBOXY-TERMINAL PROCESSING PROTEASE CTPA"/>
    <property type="match status" value="1"/>
</dbReference>
<dbReference type="AlphaFoldDB" id="A0A1M5S562"/>
<dbReference type="GO" id="GO:0004175">
    <property type="term" value="F:endopeptidase activity"/>
    <property type="evidence" value="ECO:0007669"/>
    <property type="project" value="TreeGrafter"/>
</dbReference>
<dbReference type="OrthoDB" id="9812068at2"/>
<comment type="similarity">
    <text evidence="1 5">Belongs to the peptidase S41A family.</text>
</comment>
<evidence type="ECO:0000256" key="1">
    <source>
        <dbReference type="ARBA" id="ARBA00009179"/>
    </source>
</evidence>
<evidence type="ECO:0000256" key="2">
    <source>
        <dbReference type="ARBA" id="ARBA00022670"/>
    </source>
</evidence>
<keyword evidence="2 5" id="KW-0645">Protease</keyword>
<dbReference type="GO" id="GO:0007165">
    <property type="term" value="P:signal transduction"/>
    <property type="evidence" value="ECO:0007669"/>
    <property type="project" value="TreeGrafter"/>
</dbReference>
<keyword evidence="6" id="KW-0732">Signal</keyword>
<dbReference type="Pfam" id="PF03572">
    <property type="entry name" value="Peptidase_S41"/>
    <property type="match status" value="1"/>
</dbReference>
<dbReference type="SUPFAM" id="SSF47090">
    <property type="entry name" value="PGBD-like"/>
    <property type="match status" value="1"/>
</dbReference>
<feature type="domain" description="PDZ" evidence="7">
    <location>
        <begin position="90"/>
        <end position="162"/>
    </location>
</feature>
<evidence type="ECO:0000256" key="4">
    <source>
        <dbReference type="ARBA" id="ARBA00022825"/>
    </source>
</evidence>
<dbReference type="SMART" id="SM00228">
    <property type="entry name" value="PDZ"/>
    <property type="match status" value="1"/>
</dbReference>
<dbReference type="STRING" id="1123350.SAMN02744040_01625"/>
<keyword evidence="4 5" id="KW-0720">Serine protease</keyword>
<dbReference type="InterPro" id="IPR029045">
    <property type="entry name" value="ClpP/crotonase-like_dom_sf"/>
</dbReference>
<dbReference type="NCBIfam" id="TIGR00225">
    <property type="entry name" value="prc"/>
    <property type="match status" value="1"/>
</dbReference>
<evidence type="ECO:0000313" key="9">
    <source>
        <dbReference type="EMBL" id="SHH33418.1"/>
    </source>
</evidence>
<dbReference type="InterPro" id="IPR041489">
    <property type="entry name" value="PDZ_6"/>
</dbReference>
<dbReference type="RefSeq" id="WP_072725397.1">
    <property type="nucleotide sequence ID" value="NZ_FQXH01000017.1"/>
</dbReference>
<dbReference type="InterPro" id="IPR002477">
    <property type="entry name" value="Peptidoglycan-bd-like"/>
</dbReference>
<evidence type="ECO:0000256" key="5">
    <source>
        <dbReference type="RuleBase" id="RU004404"/>
    </source>
</evidence>
<proteinExistence type="inferred from homology"/>
<feature type="signal peptide" evidence="6">
    <location>
        <begin position="1"/>
        <end position="24"/>
    </location>
</feature>
<dbReference type="InterPro" id="IPR036366">
    <property type="entry name" value="PGBDSf"/>
</dbReference>
<gene>
    <name evidence="9" type="ORF">SAMN02744040_01625</name>
</gene>
<keyword evidence="3 5" id="KW-0378">Hydrolase</keyword>
<dbReference type="Proteomes" id="UP000242520">
    <property type="component" value="Unassembled WGS sequence"/>
</dbReference>
<dbReference type="SUPFAM" id="SSF52096">
    <property type="entry name" value="ClpP/crotonase"/>
    <property type="match status" value="1"/>
</dbReference>
<dbReference type="InterPro" id="IPR055210">
    <property type="entry name" value="CtpA/B_N"/>
</dbReference>
<organism evidence="9 10">
    <name type="scientific">Tepidibacter thalassicus DSM 15285</name>
    <dbReference type="NCBI Taxonomy" id="1123350"/>
    <lineage>
        <taxon>Bacteria</taxon>
        <taxon>Bacillati</taxon>
        <taxon>Bacillota</taxon>
        <taxon>Clostridia</taxon>
        <taxon>Peptostreptococcales</taxon>
        <taxon>Peptostreptococcaceae</taxon>
        <taxon>Tepidibacter</taxon>
    </lineage>
</organism>
<dbReference type="Gene3D" id="2.30.42.10">
    <property type="match status" value="1"/>
</dbReference>
<dbReference type="CDD" id="cd07560">
    <property type="entry name" value="Peptidase_S41_CPP"/>
    <property type="match status" value="1"/>
</dbReference>
<evidence type="ECO:0000313" key="10">
    <source>
        <dbReference type="Proteomes" id="UP000242520"/>
    </source>
</evidence>
<keyword evidence="10" id="KW-1185">Reference proteome</keyword>
<dbReference type="SMART" id="SM00245">
    <property type="entry name" value="TSPc"/>
    <property type="match status" value="1"/>
</dbReference>
<accession>A0A1M5S562</accession>
<dbReference type="Pfam" id="PF17820">
    <property type="entry name" value="PDZ_6"/>
    <property type="match status" value="1"/>
</dbReference>
<dbReference type="GO" id="GO:0006508">
    <property type="term" value="P:proteolysis"/>
    <property type="evidence" value="ECO:0007669"/>
    <property type="project" value="UniProtKB-KW"/>
</dbReference>
<dbReference type="EMBL" id="FQXH01000017">
    <property type="protein sequence ID" value="SHH33418.1"/>
    <property type="molecule type" value="Genomic_DNA"/>
</dbReference>
<dbReference type="GO" id="GO:0008236">
    <property type="term" value="F:serine-type peptidase activity"/>
    <property type="evidence" value="ECO:0007669"/>
    <property type="project" value="UniProtKB-KW"/>
</dbReference>
<feature type="chain" id="PRO_5012861387" evidence="6">
    <location>
        <begin position="25"/>
        <end position="453"/>
    </location>
</feature>
<evidence type="ECO:0000256" key="3">
    <source>
        <dbReference type="ARBA" id="ARBA00022801"/>
    </source>
</evidence>
<sequence length="453" mass="50623">MKLFRKTFMTLLITVLLFSNIAFGEEIVKNEEFFNDIKNYIIKNYAGEITEEELYDGAIKGMFEKLDKYSIYMSKEINEEFNEYVKGKMYGIGALLGVRDGKVKIIELLDNSPAKKAGLMPEDIIIAVDNKEIGKIKDIKSLINMIKGDKGTKVTLTVERDRNKFDVTITRDEIKINPVKYKVINNNIGYIKISKFNSNVVDGVKNAVEKLKQKGIKKLILDLRGNPGGGLKGVVEASKYFVPKGKVVSVKYKNGKTKEYYSKGEVAFDDVVVLIDNSSASASEILAGAIQDTNSGTIIGQRSYGKGTVQTVIPLKNGESIKLTIAKYYLPSGRTINGTGITPDIEVPRYLVDLDDLLNLSPDKKLFKNDAGLDVLALQQRLNILGYKIDDAMGVYQDSTFDAVTAFQRDNNLYPYGVADITTIKKLNEKFLEFILSEKMDNQLKKAIEILSK</sequence>
<dbReference type="Gene3D" id="1.10.101.10">
    <property type="entry name" value="PGBD-like superfamily/PGBD"/>
    <property type="match status" value="1"/>
</dbReference>
<dbReference type="GO" id="GO:0030288">
    <property type="term" value="C:outer membrane-bounded periplasmic space"/>
    <property type="evidence" value="ECO:0007669"/>
    <property type="project" value="TreeGrafter"/>
</dbReference>
<evidence type="ECO:0000256" key="6">
    <source>
        <dbReference type="SAM" id="SignalP"/>
    </source>
</evidence>
<dbReference type="Pfam" id="PF22694">
    <property type="entry name" value="CtpB_N-like"/>
    <property type="match status" value="1"/>
</dbReference>
<evidence type="ECO:0000259" key="8">
    <source>
        <dbReference type="SMART" id="SM00245"/>
    </source>
</evidence>
<protein>
    <submittedName>
        <fullName evidence="9">Carboxyl-terminal processing protease</fullName>
    </submittedName>
</protein>
<evidence type="ECO:0000259" key="7">
    <source>
        <dbReference type="SMART" id="SM00228"/>
    </source>
</evidence>
<name>A0A1M5S562_9FIRM</name>
<dbReference type="CDD" id="cd06782">
    <property type="entry name" value="cpPDZ_CPP-like"/>
    <property type="match status" value="1"/>
</dbReference>
<dbReference type="PANTHER" id="PTHR32060">
    <property type="entry name" value="TAIL-SPECIFIC PROTEASE"/>
    <property type="match status" value="1"/>
</dbReference>
<dbReference type="Pfam" id="PF01471">
    <property type="entry name" value="PG_binding_1"/>
    <property type="match status" value="1"/>
</dbReference>
<feature type="domain" description="Tail specific protease" evidence="8">
    <location>
        <begin position="162"/>
        <end position="348"/>
    </location>
</feature>
<dbReference type="Gene3D" id="3.90.226.10">
    <property type="entry name" value="2-enoyl-CoA Hydratase, Chain A, domain 1"/>
    <property type="match status" value="1"/>
</dbReference>